<keyword evidence="2" id="KW-1185">Reference proteome</keyword>
<proteinExistence type="predicted"/>
<dbReference type="RefSeq" id="WP_165050718.1">
    <property type="nucleotide sequence ID" value="NZ_JAALFE010000012.1"/>
</dbReference>
<dbReference type="Proteomes" id="UP000474758">
    <property type="component" value="Unassembled WGS sequence"/>
</dbReference>
<name>A0A6M1UA96_9RHOB</name>
<accession>A0A6M1UA96</accession>
<evidence type="ECO:0000313" key="2">
    <source>
        <dbReference type="Proteomes" id="UP000474758"/>
    </source>
</evidence>
<comment type="caution">
    <text evidence="1">The sequence shown here is derived from an EMBL/GenBank/DDBJ whole genome shotgun (WGS) entry which is preliminary data.</text>
</comment>
<reference evidence="1 2" key="1">
    <citation type="submission" date="2020-02" db="EMBL/GenBank/DDBJ databases">
        <title>Rhodobacter translucens sp. nov., a novel bacterium isolated from activated sludge.</title>
        <authorList>
            <person name="Liu J."/>
        </authorList>
    </citation>
    <scope>NUCLEOTIDE SEQUENCE [LARGE SCALE GENOMIC DNA]</scope>
    <source>
        <strain evidence="1 2">HX-7-19</strain>
    </source>
</reference>
<sequence length="113" mass="12076">MAEIKFSIDPALRTATAVTDRHFGVQFEAGSYTAASLTNAFSKIAPDYVRFPGGFHTERSFDVTQPNSTTNGLKETLSGFLAAASAAQQKTIMGYQPNASLTEAGSSPRPRKT</sequence>
<organism evidence="1 2">
    <name type="scientific">Paragemmobacter kunshanensis</name>
    <dbReference type="NCBI Taxonomy" id="2583234"/>
    <lineage>
        <taxon>Bacteria</taxon>
        <taxon>Pseudomonadati</taxon>
        <taxon>Pseudomonadota</taxon>
        <taxon>Alphaproteobacteria</taxon>
        <taxon>Rhodobacterales</taxon>
        <taxon>Paracoccaceae</taxon>
        <taxon>Paragemmobacter</taxon>
    </lineage>
</organism>
<evidence type="ECO:0000313" key="1">
    <source>
        <dbReference type="EMBL" id="NGQ91781.1"/>
    </source>
</evidence>
<protein>
    <submittedName>
        <fullName evidence="1">Uncharacterized protein</fullName>
    </submittedName>
</protein>
<gene>
    <name evidence="1" type="ORF">G5V65_12820</name>
</gene>
<dbReference type="AlphaFoldDB" id="A0A6M1UA96"/>
<dbReference type="EMBL" id="JAALFE010000012">
    <property type="protein sequence ID" value="NGQ91781.1"/>
    <property type="molecule type" value="Genomic_DNA"/>
</dbReference>